<keyword evidence="1" id="KW-0732">Signal</keyword>
<dbReference type="Proteomes" id="UP000331127">
    <property type="component" value="Unassembled WGS sequence"/>
</dbReference>
<reference evidence="2 3" key="1">
    <citation type="submission" date="2019-10" db="EMBL/GenBank/DDBJ databases">
        <title>Whole genome shotgun sequence of Acrocarpospora macrocephala NBRC 16266.</title>
        <authorList>
            <person name="Ichikawa N."/>
            <person name="Kimura A."/>
            <person name="Kitahashi Y."/>
            <person name="Komaki H."/>
            <person name="Oguchi A."/>
        </authorList>
    </citation>
    <scope>NUCLEOTIDE SEQUENCE [LARGE SCALE GENOMIC DNA]</scope>
    <source>
        <strain evidence="2 3">NBRC 16266</strain>
    </source>
</reference>
<feature type="chain" id="PRO_5038413251" evidence="1">
    <location>
        <begin position="31"/>
        <end position="163"/>
    </location>
</feature>
<feature type="signal peptide" evidence="1">
    <location>
        <begin position="1"/>
        <end position="30"/>
    </location>
</feature>
<accession>A0A5M3X342</accession>
<comment type="caution">
    <text evidence="2">The sequence shown here is derived from an EMBL/GenBank/DDBJ whole genome shotgun (WGS) entry which is preliminary data.</text>
</comment>
<dbReference type="AlphaFoldDB" id="A0A5M3X342"/>
<evidence type="ECO:0000313" key="2">
    <source>
        <dbReference type="EMBL" id="GES16157.1"/>
    </source>
</evidence>
<dbReference type="EMBL" id="BLAE01000093">
    <property type="protein sequence ID" value="GES16157.1"/>
    <property type="molecule type" value="Genomic_DNA"/>
</dbReference>
<sequence length="163" mass="18647">MVSLEDIVRNIRSIMVGTALAGALAAGALAAPAANAAAAPAAAASASAPSKHFFGNFYSKWHPSEDDDFGHRSYFKGYWYKKDGYYWFYGDLYDRDRDNEYSYVWYRYHDGSGYHEKYFGKTKNHLKFNKFFKFKSGKFDDFDIKVCEGDSRFEDCGNWGDAF</sequence>
<name>A0A5M3X342_9ACTN</name>
<evidence type="ECO:0000256" key="1">
    <source>
        <dbReference type="SAM" id="SignalP"/>
    </source>
</evidence>
<gene>
    <name evidence="2" type="ORF">Amac_097550</name>
</gene>
<organism evidence="2 3">
    <name type="scientific">Acrocarpospora macrocephala</name>
    <dbReference type="NCBI Taxonomy" id="150177"/>
    <lineage>
        <taxon>Bacteria</taxon>
        <taxon>Bacillati</taxon>
        <taxon>Actinomycetota</taxon>
        <taxon>Actinomycetes</taxon>
        <taxon>Streptosporangiales</taxon>
        <taxon>Streptosporangiaceae</taxon>
        <taxon>Acrocarpospora</taxon>
    </lineage>
</organism>
<evidence type="ECO:0000313" key="3">
    <source>
        <dbReference type="Proteomes" id="UP000331127"/>
    </source>
</evidence>
<protein>
    <submittedName>
        <fullName evidence="2">Uncharacterized protein</fullName>
    </submittedName>
</protein>
<proteinExistence type="predicted"/>
<keyword evidence="3" id="KW-1185">Reference proteome</keyword>